<dbReference type="SUPFAM" id="SSF54909">
    <property type="entry name" value="Dimeric alpha+beta barrel"/>
    <property type="match status" value="1"/>
</dbReference>
<dbReference type="EMBL" id="JAVREI010000026">
    <property type="protein sequence ID" value="MDT0278384.1"/>
    <property type="molecule type" value="Genomic_DNA"/>
</dbReference>
<keyword evidence="1" id="KW-0503">Monooxygenase</keyword>
<evidence type="ECO:0000313" key="2">
    <source>
        <dbReference type="Proteomes" id="UP001183222"/>
    </source>
</evidence>
<comment type="caution">
    <text evidence="1">The sequence shown here is derived from an EMBL/GenBank/DDBJ whole genome shotgun (WGS) entry which is preliminary data.</text>
</comment>
<keyword evidence="2" id="KW-1185">Reference proteome</keyword>
<proteinExistence type="predicted"/>
<protein>
    <submittedName>
        <fullName evidence="1">Antibiotic biosynthesis monooxygenase</fullName>
    </submittedName>
</protein>
<keyword evidence="1" id="KW-0560">Oxidoreductase</keyword>
<evidence type="ECO:0000313" key="1">
    <source>
        <dbReference type="EMBL" id="MDT0278384.1"/>
    </source>
</evidence>
<reference evidence="2" key="1">
    <citation type="submission" date="2023-07" db="EMBL/GenBank/DDBJ databases">
        <title>30 novel species of actinomycetes from the DSMZ collection.</title>
        <authorList>
            <person name="Nouioui I."/>
        </authorList>
    </citation>
    <scope>NUCLEOTIDE SEQUENCE [LARGE SCALE GENOMIC DNA]</scope>
    <source>
        <strain evidence="2">DSM 46792</strain>
    </source>
</reference>
<accession>A0ABU2KDX6</accession>
<sequence>MFAVLYRWRIDPDREDAFRQGWELVTRAIHRSCGSHGSRLHRADDGTWIAYALWPDAATRERCDHAEDEGRRLMAEAVVERFPETTMTVASDLLHAPA</sequence>
<dbReference type="GO" id="GO:0004497">
    <property type="term" value="F:monooxygenase activity"/>
    <property type="evidence" value="ECO:0007669"/>
    <property type="project" value="UniProtKB-KW"/>
</dbReference>
<dbReference type="InterPro" id="IPR011008">
    <property type="entry name" value="Dimeric_a/b-barrel"/>
</dbReference>
<gene>
    <name evidence="1" type="ORF">RM425_20985</name>
</gene>
<dbReference type="RefSeq" id="WP_311347182.1">
    <property type="nucleotide sequence ID" value="NZ_JAVREI010000026.1"/>
</dbReference>
<organism evidence="1 2">
    <name type="scientific">Blastococcus goldschmidtiae</name>
    <dbReference type="NCBI Taxonomy" id="3075546"/>
    <lineage>
        <taxon>Bacteria</taxon>
        <taxon>Bacillati</taxon>
        <taxon>Actinomycetota</taxon>
        <taxon>Actinomycetes</taxon>
        <taxon>Geodermatophilales</taxon>
        <taxon>Geodermatophilaceae</taxon>
        <taxon>Blastococcus</taxon>
    </lineage>
</organism>
<dbReference type="Proteomes" id="UP001183222">
    <property type="component" value="Unassembled WGS sequence"/>
</dbReference>
<name>A0ABU2KDX6_9ACTN</name>
<dbReference type="Gene3D" id="3.30.70.100">
    <property type="match status" value="1"/>
</dbReference>